<evidence type="ECO:0000256" key="1">
    <source>
        <dbReference type="SAM" id="Coils"/>
    </source>
</evidence>
<gene>
    <name evidence="3" type="ORF">PCANC_11644</name>
</gene>
<comment type="caution">
    <text evidence="3">The sequence shown here is derived from an EMBL/GenBank/DDBJ whole genome shotgun (WGS) entry which is preliminary data.</text>
</comment>
<evidence type="ECO:0000313" key="4">
    <source>
        <dbReference type="Proteomes" id="UP000235388"/>
    </source>
</evidence>
<dbReference type="OrthoDB" id="10567412at2759"/>
<organism evidence="3 4">
    <name type="scientific">Puccinia coronata f. sp. avenae</name>
    <dbReference type="NCBI Taxonomy" id="200324"/>
    <lineage>
        <taxon>Eukaryota</taxon>
        <taxon>Fungi</taxon>
        <taxon>Dikarya</taxon>
        <taxon>Basidiomycota</taxon>
        <taxon>Pucciniomycotina</taxon>
        <taxon>Pucciniomycetes</taxon>
        <taxon>Pucciniales</taxon>
        <taxon>Pucciniaceae</taxon>
        <taxon>Puccinia</taxon>
    </lineage>
</organism>
<proteinExistence type="predicted"/>
<dbReference type="AlphaFoldDB" id="A0A2N5VXF2"/>
<dbReference type="STRING" id="200324.A0A2N5VXF2"/>
<sequence length="366" mass="40662">MSNQLADDKPDYLCMLMEAQHNQLLQAQQDRAAAAERMNRFEEASAHCIAQLEKAILHMSTKGQPSQEDRQASPTTALDCVDLQRFQTADEPLFLGTFHNVGQFLNWINAVQIFFASKAELFEFALPSLWRTTLHDQLRDLCLRDNESFSSFSTRARTIQTLVNFDSTSVDSEDKRRVIVSDLELAESVVYGLPAELKALVKNLEVLAKQPFRYIDFESRTQLFYQGLPCKAVTLRRPAGMIQTNSAPVTRSACDKTIWRVHSFLDSQGRCHHCKKHCGSVPGSCPNSLNCLYVEIPSTYVTPSKPSNYNPPKAWAPLLSGAGKPTEPPAGQAPPKALESAIEDSTLCPDLDAVLVAAFAAIDKEL</sequence>
<evidence type="ECO:0000313" key="3">
    <source>
        <dbReference type="EMBL" id="PLW54677.1"/>
    </source>
</evidence>
<reference evidence="3 4" key="1">
    <citation type="submission" date="2017-11" db="EMBL/GenBank/DDBJ databases">
        <title>De novo assembly and phasing of dikaryotic genomes from two isolates of Puccinia coronata f. sp. avenae, the causal agent of oat crown rust.</title>
        <authorList>
            <person name="Miller M.E."/>
            <person name="Zhang Y."/>
            <person name="Omidvar V."/>
            <person name="Sperschneider J."/>
            <person name="Schwessinger B."/>
            <person name="Raley C."/>
            <person name="Palmer J.M."/>
            <person name="Garnica D."/>
            <person name="Upadhyaya N."/>
            <person name="Rathjen J."/>
            <person name="Taylor J.M."/>
            <person name="Park R.F."/>
            <person name="Dodds P.N."/>
            <person name="Hirsch C.D."/>
            <person name="Kianian S.F."/>
            <person name="Figueroa M."/>
        </authorList>
    </citation>
    <scope>NUCLEOTIDE SEQUENCE [LARGE SCALE GENOMIC DNA]</scope>
    <source>
        <strain evidence="3">12NC29</strain>
    </source>
</reference>
<dbReference type="Proteomes" id="UP000235388">
    <property type="component" value="Unassembled WGS sequence"/>
</dbReference>
<dbReference type="EMBL" id="PGCJ01000042">
    <property type="protein sequence ID" value="PLW54677.1"/>
    <property type="molecule type" value="Genomic_DNA"/>
</dbReference>
<protein>
    <submittedName>
        <fullName evidence="3">Uncharacterized protein</fullName>
    </submittedName>
</protein>
<keyword evidence="1" id="KW-0175">Coiled coil</keyword>
<accession>A0A2N5VXF2</accession>
<evidence type="ECO:0000256" key="2">
    <source>
        <dbReference type="SAM" id="MobiDB-lite"/>
    </source>
</evidence>
<name>A0A2N5VXF2_9BASI</name>
<feature type="coiled-coil region" evidence="1">
    <location>
        <begin position="17"/>
        <end position="44"/>
    </location>
</feature>
<keyword evidence="4" id="KW-1185">Reference proteome</keyword>
<feature type="region of interest" description="Disordered" evidence="2">
    <location>
        <begin position="319"/>
        <end position="338"/>
    </location>
</feature>